<reference evidence="2 3" key="1">
    <citation type="submission" date="2015-07" db="EMBL/GenBank/DDBJ databases">
        <title>Comparative genomics of the Sigatoka disease complex on banana suggests a link between parallel evolutionary changes in Pseudocercospora fijiensis and Pseudocercospora eumusae and increased virulence on the banana host.</title>
        <authorList>
            <person name="Chang T.-C."/>
            <person name="Salvucci A."/>
            <person name="Crous P.W."/>
            <person name="Stergiopoulos I."/>
        </authorList>
    </citation>
    <scope>NUCLEOTIDE SEQUENCE [LARGE SCALE GENOMIC DNA]</scope>
    <source>
        <strain evidence="2 3">CBS 114824</strain>
    </source>
</reference>
<feature type="signal peptide" evidence="1">
    <location>
        <begin position="1"/>
        <end position="29"/>
    </location>
</feature>
<dbReference type="Proteomes" id="UP000070133">
    <property type="component" value="Unassembled WGS sequence"/>
</dbReference>
<dbReference type="EMBL" id="LFZN01000082">
    <property type="protein sequence ID" value="KXS99989.1"/>
    <property type="molecule type" value="Genomic_DNA"/>
</dbReference>
<keyword evidence="1" id="KW-0732">Signal</keyword>
<sequence>MLIQLAKNLSLYFLCSSIMLCLRLPVVLHTDHLCIIDDEAASLQMPSLVHGISSSTPSFSALSGLSVSIRVHRVERVLTFLGSTDVFGRLSSQTEITLGGSGP</sequence>
<evidence type="ECO:0000256" key="1">
    <source>
        <dbReference type="SAM" id="SignalP"/>
    </source>
</evidence>
<accession>A0A139HC07</accession>
<evidence type="ECO:0008006" key="4">
    <source>
        <dbReference type="Google" id="ProtNLM"/>
    </source>
</evidence>
<feature type="chain" id="PRO_5007806627" description="Secreted protein" evidence="1">
    <location>
        <begin position="30"/>
        <end position="103"/>
    </location>
</feature>
<organism evidence="2 3">
    <name type="scientific">Pseudocercospora eumusae</name>
    <dbReference type="NCBI Taxonomy" id="321146"/>
    <lineage>
        <taxon>Eukaryota</taxon>
        <taxon>Fungi</taxon>
        <taxon>Dikarya</taxon>
        <taxon>Ascomycota</taxon>
        <taxon>Pezizomycotina</taxon>
        <taxon>Dothideomycetes</taxon>
        <taxon>Dothideomycetidae</taxon>
        <taxon>Mycosphaerellales</taxon>
        <taxon>Mycosphaerellaceae</taxon>
        <taxon>Pseudocercospora</taxon>
    </lineage>
</organism>
<evidence type="ECO:0000313" key="2">
    <source>
        <dbReference type="EMBL" id="KXS99989.1"/>
    </source>
</evidence>
<keyword evidence="3" id="KW-1185">Reference proteome</keyword>
<comment type="caution">
    <text evidence="2">The sequence shown here is derived from an EMBL/GenBank/DDBJ whole genome shotgun (WGS) entry which is preliminary data.</text>
</comment>
<proteinExistence type="predicted"/>
<dbReference type="AlphaFoldDB" id="A0A139HC07"/>
<protein>
    <recommendedName>
        <fullName evidence="4">Secreted protein</fullName>
    </recommendedName>
</protein>
<gene>
    <name evidence="2" type="ORF">AC578_802</name>
</gene>
<name>A0A139HC07_9PEZI</name>
<evidence type="ECO:0000313" key="3">
    <source>
        <dbReference type="Proteomes" id="UP000070133"/>
    </source>
</evidence>